<protein>
    <submittedName>
        <fullName evidence="3">ATP-binding protein</fullName>
    </submittedName>
</protein>
<dbReference type="PANTHER" id="PTHR35526">
    <property type="entry name" value="ANTI-SIGMA-F FACTOR RSBW-RELATED"/>
    <property type="match status" value="1"/>
</dbReference>
<dbReference type="Pfam" id="PF13581">
    <property type="entry name" value="HATPase_c_2"/>
    <property type="match status" value="1"/>
</dbReference>
<dbReference type="CDD" id="cd16936">
    <property type="entry name" value="HATPase_RsbW-like"/>
    <property type="match status" value="1"/>
</dbReference>
<dbReference type="Gene3D" id="3.30.565.10">
    <property type="entry name" value="Histidine kinase-like ATPase, C-terminal domain"/>
    <property type="match status" value="1"/>
</dbReference>
<dbReference type="InterPro" id="IPR036890">
    <property type="entry name" value="HATPase_C_sf"/>
</dbReference>
<evidence type="ECO:0000256" key="1">
    <source>
        <dbReference type="ARBA" id="ARBA00022527"/>
    </source>
</evidence>
<reference evidence="3 4" key="1">
    <citation type="submission" date="2019-09" db="EMBL/GenBank/DDBJ databases">
        <authorList>
            <person name="Duangmal K."/>
            <person name="Teo W.F.A."/>
            <person name="Lipun K."/>
        </authorList>
    </citation>
    <scope>NUCLEOTIDE SEQUENCE [LARGE SCALE GENOMIC DNA]</scope>
    <source>
        <strain evidence="3 4">K1PN6</strain>
    </source>
</reference>
<dbReference type="InterPro" id="IPR003594">
    <property type="entry name" value="HATPase_dom"/>
</dbReference>
<dbReference type="GO" id="GO:0004674">
    <property type="term" value="F:protein serine/threonine kinase activity"/>
    <property type="evidence" value="ECO:0007669"/>
    <property type="project" value="UniProtKB-KW"/>
</dbReference>
<dbReference type="Proteomes" id="UP000373149">
    <property type="component" value="Unassembled WGS sequence"/>
</dbReference>
<keyword evidence="3" id="KW-0547">Nucleotide-binding</keyword>
<proteinExistence type="predicted"/>
<feature type="domain" description="Histidine kinase/HSP90-like ATPase" evidence="2">
    <location>
        <begin position="23"/>
        <end position="130"/>
    </location>
</feature>
<evidence type="ECO:0000313" key="3">
    <source>
        <dbReference type="EMBL" id="MPY51903.1"/>
    </source>
</evidence>
<keyword evidence="1" id="KW-0808">Transferase</keyword>
<evidence type="ECO:0000313" key="4">
    <source>
        <dbReference type="Proteomes" id="UP000373149"/>
    </source>
</evidence>
<name>A0A5N8WWX6_9ACTN</name>
<organism evidence="3 4">
    <name type="scientific">Streptomyces acidicola</name>
    <dbReference type="NCBI Taxonomy" id="2596892"/>
    <lineage>
        <taxon>Bacteria</taxon>
        <taxon>Bacillati</taxon>
        <taxon>Actinomycetota</taxon>
        <taxon>Actinomycetes</taxon>
        <taxon>Kitasatosporales</taxon>
        <taxon>Streptomycetaceae</taxon>
        <taxon>Streptomyces</taxon>
    </lineage>
</organism>
<sequence length="165" mass="18128">MATPEESAQPQALHHDRLDYTPLLKSVTLARGRAHRLLTEWGHPELAADTALLVSELSSNAVLHGCVRDRLFRVELTLTDRAVLIAVTDPKGESLPSPRVAAEDDMFGRGLLIVREIADRWGVTELTVGKSVWCELNVVHQTPTAQTTRPSNWQISATSDSGSAW</sequence>
<keyword evidence="4" id="KW-1185">Reference proteome</keyword>
<dbReference type="AlphaFoldDB" id="A0A5N8WWX6"/>
<dbReference type="InterPro" id="IPR050267">
    <property type="entry name" value="Anti-sigma-factor_SerPK"/>
</dbReference>
<evidence type="ECO:0000259" key="2">
    <source>
        <dbReference type="Pfam" id="PF13581"/>
    </source>
</evidence>
<dbReference type="PANTHER" id="PTHR35526:SF3">
    <property type="entry name" value="ANTI-SIGMA-F FACTOR RSBW"/>
    <property type="match status" value="1"/>
</dbReference>
<comment type="caution">
    <text evidence="3">The sequence shown here is derived from an EMBL/GenBank/DDBJ whole genome shotgun (WGS) entry which is preliminary data.</text>
</comment>
<keyword evidence="1" id="KW-0418">Kinase</keyword>
<dbReference type="GO" id="GO:0005524">
    <property type="term" value="F:ATP binding"/>
    <property type="evidence" value="ECO:0007669"/>
    <property type="project" value="UniProtKB-KW"/>
</dbReference>
<gene>
    <name evidence="3" type="ORF">FPZ41_26355</name>
</gene>
<dbReference type="EMBL" id="VMNX01000113">
    <property type="protein sequence ID" value="MPY51903.1"/>
    <property type="molecule type" value="Genomic_DNA"/>
</dbReference>
<dbReference type="SUPFAM" id="SSF55874">
    <property type="entry name" value="ATPase domain of HSP90 chaperone/DNA topoisomerase II/histidine kinase"/>
    <property type="match status" value="1"/>
</dbReference>
<keyword evidence="3" id="KW-0067">ATP-binding</keyword>
<keyword evidence="1" id="KW-0723">Serine/threonine-protein kinase</keyword>
<dbReference type="RefSeq" id="WP_152866175.1">
    <property type="nucleotide sequence ID" value="NZ_VMNX01000113.1"/>
</dbReference>
<accession>A0A5N8WWX6</accession>